<comment type="caution">
    <text evidence="1">The sequence shown here is derived from an EMBL/GenBank/DDBJ whole genome shotgun (WGS) entry which is preliminary data.</text>
</comment>
<name>A0A5J5EYY3_9PEZI</name>
<evidence type="ECO:0000313" key="2">
    <source>
        <dbReference type="Proteomes" id="UP000326924"/>
    </source>
</evidence>
<keyword evidence="2" id="KW-1185">Reference proteome</keyword>
<evidence type="ECO:0000313" key="1">
    <source>
        <dbReference type="EMBL" id="KAA8907692.1"/>
    </source>
</evidence>
<protein>
    <submittedName>
        <fullName evidence="1">Uncharacterized protein</fullName>
    </submittedName>
</protein>
<dbReference type="Proteomes" id="UP000326924">
    <property type="component" value="Unassembled WGS sequence"/>
</dbReference>
<sequence>MASWTQKDLQAQKLLEQDDVAAAPPEQIYYLRDRVAAARTTAQEHSMTLYYYVCVRSAFVHVGLIDDATYTFDGPMTCDMQPVTLVAQPDMQLLSDTIATLRKCAVFKAAVVSINSRRPPRIVFDHRRMVEVSCALVAWPRVAPLQPQPLQLRWCTIGLGYDEKKYTNALLQLLFCVPTLRRLLPVDQPRPIEVRSQLAALDAARDTVALAQLQRNLLHLFADCCDAVPDVLVGMQCADTVRRKTTTWCALHKGYEIASEAQMVLKCDVPVHQAIADAQEESETSSNGHCARCNDTTTRTVTIKHIFNLQDGILLVQPSPAYPVTELDEEYGEWDLCGGILADGRAFFRDGDHFYQYHPQQRLPCAFITPLTGYSVEDYCANQTVHILFYICTGVADGLHDCVENQAQQLPFGHLGLAIPEPGPARDIEPLRQLEQQPVHEIEPLRQQQQQPVHEIEPLRQHEQQQAHEIEPLRQGRMLESELREEMIGAQTKPMLRLQRRRAVFKDYLRKFRARLFKQSGRAADDADPGV</sequence>
<dbReference type="AlphaFoldDB" id="A0A5J5EYY3"/>
<accession>A0A5J5EYY3</accession>
<dbReference type="InParanoid" id="A0A5J5EYY3"/>
<dbReference type="EMBL" id="VXIS01000076">
    <property type="protein sequence ID" value="KAA8907692.1"/>
    <property type="molecule type" value="Genomic_DNA"/>
</dbReference>
<proteinExistence type="predicted"/>
<reference evidence="1 2" key="1">
    <citation type="submission" date="2019-09" db="EMBL/GenBank/DDBJ databases">
        <title>Draft genome of the ectomycorrhizal ascomycete Sphaerosporella brunnea.</title>
        <authorList>
            <consortium name="DOE Joint Genome Institute"/>
            <person name="Benucci G.M."/>
            <person name="Marozzi G."/>
            <person name="Antonielli L."/>
            <person name="Sanchez S."/>
            <person name="Marco P."/>
            <person name="Wang X."/>
            <person name="Falini L.B."/>
            <person name="Barry K."/>
            <person name="Haridas S."/>
            <person name="Lipzen A."/>
            <person name="Labutti K."/>
            <person name="Grigoriev I.V."/>
            <person name="Murat C."/>
            <person name="Martin F."/>
            <person name="Albertini E."/>
            <person name="Donnini D."/>
            <person name="Bonito G."/>
        </authorList>
    </citation>
    <scope>NUCLEOTIDE SEQUENCE [LARGE SCALE GENOMIC DNA]</scope>
    <source>
        <strain evidence="1 2">Sb_GMNB300</strain>
    </source>
</reference>
<organism evidence="1 2">
    <name type="scientific">Sphaerosporella brunnea</name>
    <dbReference type="NCBI Taxonomy" id="1250544"/>
    <lineage>
        <taxon>Eukaryota</taxon>
        <taxon>Fungi</taxon>
        <taxon>Dikarya</taxon>
        <taxon>Ascomycota</taxon>
        <taxon>Pezizomycotina</taxon>
        <taxon>Pezizomycetes</taxon>
        <taxon>Pezizales</taxon>
        <taxon>Pyronemataceae</taxon>
        <taxon>Sphaerosporella</taxon>
    </lineage>
</organism>
<gene>
    <name evidence="1" type="ORF">FN846DRAFT_1012375</name>
</gene>